<dbReference type="EMBL" id="CADCXV010000831">
    <property type="protein sequence ID" value="CAB0036881.1"/>
    <property type="molecule type" value="Genomic_DNA"/>
</dbReference>
<sequence>MFNKNLINIWKSISNYCLKNTLISFDTYNKLYIILQSKRCNHYVEYDQKSLLEIKTPNKEGGESSWPLAVVCVDCRCVHAHRRDSRDDSPTLAARCFTFSVSVALAEREAAEISPLAAKYAGARGTGAECLCSVIKPKRSRAVSFKETLEHERDIVITLESVSFDARQVKRVKSRPGSISWHCSSTRHDRFEYTDEHALAASYNIHANIAEVIDSLLHCAKRDDVSLESDDDDYYTTKSKFAAQRNNKLKDSKMSATSVQTNSESLSRTKIKSTRSNVYCIYYAHAGETDYLCPRDRATSELRDDHAECRGSKSTYRSTAASAAATLSNGHAQNATDNATSTGNATSPCRLYLSHAFYCMDKKSLFDYCKCSNIAERLLGSRVRHVQCNIPLLLSMQKCWMYNLYEK</sequence>
<accession>A0A6H5IIJ1</accession>
<organism evidence="1 2">
    <name type="scientific">Trichogramma brassicae</name>
    <dbReference type="NCBI Taxonomy" id="86971"/>
    <lineage>
        <taxon>Eukaryota</taxon>
        <taxon>Metazoa</taxon>
        <taxon>Ecdysozoa</taxon>
        <taxon>Arthropoda</taxon>
        <taxon>Hexapoda</taxon>
        <taxon>Insecta</taxon>
        <taxon>Pterygota</taxon>
        <taxon>Neoptera</taxon>
        <taxon>Endopterygota</taxon>
        <taxon>Hymenoptera</taxon>
        <taxon>Apocrita</taxon>
        <taxon>Proctotrupomorpha</taxon>
        <taxon>Chalcidoidea</taxon>
        <taxon>Trichogrammatidae</taxon>
        <taxon>Trichogramma</taxon>
    </lineage>
</organism>
<keyword evidence="2" id="KW-1185">Reference proteome</keyword>
<proteinExistence type="predicted"/>
<gene>
    <name evidence="1" type="ORF">TBRA_LOCUS8726</name>
</gene>
<reference evidence="1 2" key="1">
    <citation type="submission" date="2020-02" db="EMBL/GenBank/DDBJ databases">
        <authorList>
            <person name="Ferguson B K."/>
        </authorList>
    </citation>
    <scope>NUCLEOTIDE SEQUENCE [LARGE SCALE GENOMIC DNA]</scope>
</reference>
<name>A0A6H5IIJ1_9HYME</name>
<dbReference type="Proteomes" id="UP000479190">
    <property type="component" value="Unassembled WGS sequence"/>
</dbReference>
<evidence type="ECO:0000313" key="2">
    <source>
        <dbReference type="Proteomes" id="UP000479190"/>
    </source>
</evidence>
<protein>
    <submittedName>
        <fullName evidence="1">Uncharacterized protein</fullName>
    </submittedName>
</protein>
<evidence type="ECO:0000313" key="1">
    <source>
        <dbReference type="EMBL" id="CAB0036881.1"/>
    </source>
</evidence>
<dbReference type="AlphaFoldDB" id="A0A6H5IIJ1"/>